<protein>
    <submittedName>
        <fullName evidence="1">Uncharacterized protein</fullName>
    </submittedName>
</protein>
<dbReference type="GeneID" id="80545054"/>
<sequence length="107" mass="13050">MGDIQRYFECIFPLLETLDSQATKEFEMIDVKDKNIFIFNQILYRYLWEIKEAIEVGFHQFILREIKHRGDAIDYHDNNSNCTNCKICKNRKKVRDFIERKRPRICK</sequence>
<evidence type="ECO:0000313" key="1">
    <source>
        <dbReference type="EMBL" id="UVF62499.1"/>
    </source>
</evidence>
<dbReference type="EMBL" id="ON649702">
    <property type="protein sequence ID" value="UVF62499.1"/>
    <property type="molecule type" value="Genomic_DNA"/>
</dbReference>
<dbReference type="RefSeq" id="YP_010806093.1">
    <property type="nucleotide sequence ID" value="NC_077214.1"/>
</dbReference>
<dbReference type="KEGG" id="vg:80545054"/>
<reference evidence="1 2" key="1">
    <citation type="submission" date="2022-05" db="EMBL/GenBank/DDBJ databases">
        <title>Diverse viruses of marine archaea discovered using metagenomics.</title>
        <authorList>
            <person name="Zhou Y."/>
        </authorList>
    </citation>
    <scope>NUCLEOTIDE SEQUENCE [LARGE SCALE GENOMIC DNA]</scope>
    <source>
        <strain evidence="1">YSH_150918</strain>
    </source>
</reference>
<dbReference type="Proteomes" id="UP001157002">
    <property type="component" value="Segment"/>
</dbReference>
<accession>A0A976YF98</accession>
<organism evidence="1 2">
    <name type="scientific">Poseidoniales virus YSH_150918</name>
    <dbReference type="NCBI Taxonomy" id="3071324"/>
    <lineage>
        <taxon>Viruses</taxon>
        <taxon>Duplodnaviria</taxon>
        <taxon>Heunggongvirae</taxon>
        <taxon>Uroviricota</taxon>
        <taxon>Caudoviricetes</taxon>
        <taxon>Magrovirales</taxon>
        <taxon>Aoguangviridae</taxon>
        <taxon>Aobingvirus</taxon>
        <taxon>Aobingvirus yangshanense</taxon>
    </lineage>
</organism>
<proteinExistence type="predicted"/>
<evidence type="ECO:0000313" key="2">
    <source>
        <dbReference type="Proteomes" id="UP001157002"/>
    </source>
</evidence>
<keyword evidence="2" id="KW-1185">Reference proteome</keyword>
<name>A0A976YF98_9CAUD</name>